<dbReference type="CDD" id="cd00054">
    <property type="entry name" value="EGF_CA"/>
    <property type="match status" value="4"/>
</dbReference>
<dbReference type="GO" id="GO:0005509">
    <property type="term" value="F:calcium ion binding"/>
    <property type="evidence" value="ECO:0007669"/>
    <property type="project" value="InterPro"/>
</dbReference>
<dbReference type="InterPro" id="IPR000742">
    <property type="entry name" value="EGF"/>
</dbReference>
<reference evidence="14" key="1">
    <citation type="submission" date="2021-02" db="EMBL/GenBank/DDBJ databases">
        <authorList>
            <person name="Nowell W R."/>
        </authorList>
    </citation>
    <scope>NUCLEOTIDE SEQUENCE</scope>
</reference>
<dbReference type="FunFam" id="2.10.25.10:FF:000139">
    <property type="entry name" value="Fibulin-1"/>
    <property type="match status" value="1"/>
</dbReference>
<dbReference type="SUPFAM" id="SSF57196">
    <property type="entry name" value="EGF/Laminin"/>
    <property type="match status" value="1"/>
</dbReference>
<feature type="domain" description="EGF-like" evidence="12">
    <location>
        <begin position="244"/>
        <end position="284"/>
    </location>
</feature>
<dbReference type="AlphaFoldDB" id="A0A814NBI6"/>
<dbReference type="EMBL" id="CAJNOK010003139">
    <property type="protein sequence ID" value="CAF0889364.1"/>
    <property type="molecule type" value="Genomic_DNA"/>
</dbReference>
<dbReference type="Proteomes" id="UP000682733">
    <property type="component" value="Unassembled WGS sequence"/>
</dbReference>
<dbReference type="GO" id="GO:0071944">
    <property type="term" value="C:cell periphery"/>
    <property type="evidence" value="ECO:0007669"/>
    <property type="project" value="UniProtKB-ARBA"/>
</dbReference>
<dbReference type="Pfam" id="PF07645">
    <property type="entry name" value="EGF_CA"/>
    <property type="match status" value="7"/>
</dbReference>
<dbReference type="InterPro" id="IPR055088">
    <property type="entry name" value="Fibulin_C"/>
</dbReference>
<keyword evidence="5 11" id="KW-0245">EGF-like domain</keyword>
<dbReference type="InterPro" id="IPR052080">
    <property type="entry name" value="vWF_C/EGF_Fibrillin"/>
</dbReference>
<dbReference type="PANTHER" id="PTHR47333:SF4">
    <property type="entry name" value="EGF-LIKE DOMAIN-CONTAINING PROTEIN"/>
    <property type="match status" value="1"/>
</dbReference>
<dbReference type="InterPro" id="IPR018097">
    <property type="entry name" value="EGF_Ca-bd_CS"/>
</dbReference>
<evidence type="ECO:0000256" key="8">
    <source>
        <dbReference type="ARBA" id="ARBA00022837"/>
    </source>
</evidence>
<evidence type="ECO:0000256" key="9">
    <source>
        <dbReference type="ARBA" id="ARBA00023157"/>
    </source>
</evidence>
<comment type="caution">
    <text evidence="14">The sequence shown here is derived from an EMBL/GenBank/DDBJ whole genome shotgun (WGS) entry which is preliminary data.</text>
</comment>
<dbReference type="FunFam" id="2.10.25.10:FF:000010">
    <property type="entry name" value="Pro-epidermal growth factor"/>
    <property type="match status" value="1"/>
</dbReference>
<evidence type="ECO:0000313" key="14">
    <source>
        <dbReference type="EMBL" id="CAF1089247.1"/>
    </source>
</evidence>
<dbReference type="Pfam" id="PF22914">
    <property type="entry name" value="Fibulin_C"/>
    <property type="match status" value="1"/>
</dbReference>
<keyword evidence="3" id="KW-0964">Secreted</keyword>
<name>A0A814NBI6_9BILA</name>
<dbReference type="SMART" id="SM00179">
    <property type="entry name" value="EGF_CA"/>
    <property type="match status" value="7"/>
</dbReference>
<feature type="domain" description="EGF-like" evidence="12">
    <location>
        <begin position="201"/>
        <end position="243"/>
    </location>
</feature>
<evidence type="ECO:0000313" key="13">
    <source>
        <dbReference type="EMBL" id="CAF0889364.1"/>
    </source>
</evidence>
<dbReference type="SMART" id="SM00181">
    <property type="entry name" value="EGF"/>
    <property type="match status" value="7"/>
</dbReference>
<evidence type="ECO:0000256" key="7">
    <source>
        <dbReference type="ARBA" id="ARBA00022737"/>
    </source>
</evidence>
<evidence type="ECO:0000313" key="15">
    <source>
        <dbReference type="EMBL" id="CAF3671831.1"/>
    </source>
</evidence>
<dbReference type="FunFam" id="2.10.25.10:FF:000005">
    <property type="entry name" value="Fibrillin 2"/>
    <property type="match status" value="1"/>
</dbReference>
<dbReference type="EMBL" id="CAJOBC010005184">
    <property type="protein sequence ID" value="CAF3854774.1"/>
    <property type="molecule type" value="Genomic_DNA"/>
</dbReference>
<evidence type="ECO:0000256" key="1">
    <source>
        <dbReference type="ARBA" id="ARBA00004498"/>
    </source>
</evidence>
<keyword evidence="10" id="KW-0325">Glycoprotein</keyword>
<dbReference type="Gene3D" id="2.10.25.10">
    <property type="entry name" value="Laminin"/>
    <property type="match status" value="7"/>
</dbReference>
<evidence type="ECO:0000313" key="17">
    <source>
        <dbReference type="Proteomes" id="UP000663829"/>
    </source>
</evidence>
<dbReference type="OrthoDB" id="10022113at2759"/>
<evidence type="ECO:0000256" key="5">
    <source>
        <dbReference type="ARBA" id="ARBA00022536"/>
    </source>
</evidence>
<comment type="similarity">
    <text evidence="2">Belongs to the fibulin family.</text>
</comment>
<sequence>MGPCEEIFYRKNFFSNSNIDECSSDLHNCTTGQRCENLPGSYRCIRERNCGTGYQVDAVTQTCTDIDECEKDMHDCGCVPQKCPPGEHLNVFLGRCSRIQCHPGYNATAVGKCVDINECKQVPSPCKIGERCDNTIGSYRCVNIFSCAHGLEAKELQCIDIDECSIGNHTCLLPAICKNTYGSYLCQCPAGYVFKHGACVDDDECSRGSSMCPSNSYCQNTPGSFTCDCVTGYKMLEGRNVCEDVDECKANPNICEQQCINFQGSYYCLCKEGYRLNPDKRTCRDLDECALVANLCQYRCDNTPGSYQCQCPQGYNMERARYCRDIDECRMNTHNCRTEDVCINLRGGFRCYYVDCPEGYEKQSSNRCQLSSRSCYDSQNNSSRCSVNNPVKYIYSFVSLPAKMPIPVEVFRVRNGILNAYQRVEFDLRLINAKDPFTNVTKTSLDHFYLKRIAPHDATLSIVKEISPSQDIELDIRMSMFSTGRLQAISVMKLFIFVSQYEF</sequence>
<keyword evidence="4" id="KW-0272">Extracellular matrix</keyword>
<dbReference type="InterPro" id="IPR009030">
    <property type="entry name" value="Growth_fac_rcpt_cys_sf"/>
</dbReference>
<dbReference type="Proteomes" id="UP000663829">
    <property type="component" value="Unassembled WGS sequence"/>
</dbReference>
<dbReference type="PROSITE" id="PS50026">
    <property type="entry name" value="EGF_3"/>
    <property type="match status" value="4"/>
</dbReference>
<dbReference type="FunFam" id="2.10.25.10:FF:000038">
    <property type="entry name" value="Fibrillin 2"/>
    <property type="match status" value="2"/>
</dbReference>
<evidence type="ECO:0000256" key="11">
    <source>
        <dbReference type="PROSITE-ProRule" id="PRU00076"/>
    </source>
</evidence>
<keyword evidence="6" id="KW-0732">Signal</keyword>
<evidence type="ECO:0000256" key="3">
    <source>
        <dbReference type="ARBA" id="ARBA00022525"/>
    </source>
</evidence>
<keyword evidence="9" id="KW-1015">Disulfide bond</keyword>
<feature type="domain" description="EGF-like" evidence="12">
    <location>
        <begin position="160"/>
        <end position="198"/>
    </location>
</feature>
<evidence type="ECO:0000256" key="2">
    <source>
        <dbReference type="ARBA" id="ARBA00006127"/>
    </source>
</evidence>
<keyword evidence="7" id="KW-0677">Repeat</keyword>
<keyword evidence="17" id="KW-1185">Reference proteome</keyword>
<comment type="subcellular location">
    <subcellularLocation>
        <location evidence="1">Secreted</location>
        <location evidence="1">Extracellular space</location>
        <location evidence="1">Extracellular matrix</location>
    </subcellularLocation>
</comment>
<comment type="caution">
    <text evidence="11">Lacks conserved residue(s) required for the propagation of feature annotation.</text>
</comment>
<keyword evidence="8" id="KW-0106">Calcium</keyword>
<gene>
    <name evidence="14" type="ORF">GPM918_LOCUS18172</name>
    <name evidence="13" type="ORF">OVA965_LOCUS9042</name>
    <name evidence="16" type="ORF">SRO942_LOCUS18169</name>
    <name evidence="15" type="ORF">TMI583_LOCUS9038</name>
</gene>
<evidence type="ECO:0000256" key="4">
    <source>
        <dbReference type="ARBA" id="ARBA00022530"/>
    </source>
</evidence>
<dbReference type="PROSITE" id="PS01187">
    <property type="entry name" value="EGF_CA"/>
    <property type="match status" value="1"/>
</dbReference>
<organism evidence="14 17">
    <name type="scientific">Didymodactylos carnosus</name>
    <dbReference type="NCBI Taxonomy" id="1234261"/>
    <lineage>
        <taxon>Eukaryota</taxon>
        <taxon>Metazoa</taxon>
        <taxon>Spiralia</taxon>
        <taxon>Gnathifera</taxon>
        <taxon>Rotifera</taxon>
        <taxon>Eurotatoria</taxon>
        <taxon>Bdelloidea</taxon>
        <taxon>Philodinida</taxon>
        <taxon>Philodinidae</taxon>
        <taxon>Didymodactylos</taxon>
    </lineage>
</organism>
<dbReference type="Proteomes" id="UP000677228">
    <property type="component" value="Unassembled WGS sequence"/>
</dbReference>
<feature type="domain" description="EGF-like" evidence="12">
    <location>
        <begin position="285"/>
        <end position="321"/>
    </location>
</feature>
<evidence type="ECO:0000313" key="16">
    <source>
        <dbReference type="EMBL" id="CAF3854774.1"/>
    </source>
</evidence>
<protein>
    <recommendedName>
        <fullName evidence="12">EGF-like domain-containing protein</fullName>
    </recommendedName>
</protein>
<dbReference type="InterPro" id="IPR049883">
    <property type="entry name" value="NOTCH1_EGF-like"/>
</dbReference>
<dbReference type="InterPro" id="IPR001881">
    <property type="entry name" value="EGF-like_Ca-bd_dom"/>
</dbReference>
<proteinExistence type="inferred from homology"/>
<dbReference type="SUPFAM" id="SSF57184">
    <property type="entry name" value="Growth factor receptor domain"/>
    <property type="match status" value="2"/>
</dbReference>
<evidence type="ECO:0000256" key="6">
    <source>
        <dbReference type="ARBA" id="ARBA00022729"/>
    </source>
</evidence>
<dbReference type="EMBL" id="CAJNOQ010005184">
    <property type="protein sequence ID" value="CAF1089247.1"/>
    <property type="molecule type" value="Genomic_DNA"/>
</dbReference>
<dbReference type="PROSITE" id="PS00010">
    <property type="entry name" value="ASX_HYDROXYL"/>
    <property type="match status" value="4"/>
</dbReference>
<dbReference type="PANTHER" id="PTHR47333">
    <property type="entry name" value="VON WILLEBRAND FACTOR C AND EGF DOMAIN-CONTAINING PROTEIN"/>
    <property type="match status" value="1"/>
</dbReference>
<evidence type="ECO:0000256" key="10">
    <source>
        <dbReference type="ARBA" id="ARBA00023180"/>
    </source>
</evidence>
<dbReference type="Proteomes" id="UP000681722">
    <property type="component" value="Unassembled WGS sequence"/>
</dbReference>
<dbReference type="PROSITE" id="PS01186">
    <property type="entry name" value="EGF_2"/>
    <property type="match status" value="2"/>
</dbReference>
<dbReference type="EMBL" id="CAJOBA010003140">
    <property type="protein sequence ID" value="CAF3671831.1"/>
    <property type="molecule type" value="Genomic_DNA"/>
</dbReference>
<dbReference type="InterPro" id="IPR000152">
    <property type="entry name" value="EGF-type_Asp/Asn_hydroxyl_site"/>
</dbReference>
<accession>A0A814NBI6</accession>
<evidence type="ECO:0000259" key="12">
    <source>
        <dbReference type="PROSITE" id="PS50026"/>
    </source>
</evidence>